<keyword evidence="8" id="KW-0256">Endoplasmic reticulum</keyword>
<evidence type="ECO:0000256" key="4">
    <source>
        <dbReference type="ARBA" id="ARBA00011802"/>
    </source>
</evidence>
<comment type="subcellular location">
    <subcellularLocation>
        <location evidence="2">Endoplasmic reticulum membrane</location>
        <topology evidence="2">Peripheral membrane protein</topology>
        <orientation evidence="2">Lumenal side</orientation>
    </subcellularLocation>
</comment>
<dbReference type="InterPro" id="IPR007266">
    <property type="entry name" value="Ero1"/>
</dbReference>
<dbReference type="Pfam" id="PF04137">
    <property type="entry name" value="ERO1"/>
    <property type="match status" value="1"/>
</dbReference>
<evidence type="ECO:0000256" key="3">
    <source>
        <dbReference type="ARBA" id="ARBA00008277"/>
    </source>
</evidence>
<evidence type="ECO:0000256" key="1">
    <source>
        <dbReference type="ARBA" id="ARBA00001974"/>
    </source>
</evidence>
<dbReference type="SUPFAM" id="SSF110019">
    <property type="entry name" value="ERO1-like"/>
    <property type="match status" value="1"/>
</dbReference>
<evidence type="ECO:0000256" key="6">
    <source>
        <dbReference type="ARBA" id="ARBA00022630"/>
    </source>
</evidence>
<evidence type="ECO:0000256" key="16">
    <source>
        <dbReference type="SAM" id="Phobius"/>
    </source>
</evidence>
<dbReference type="EMBL" id="CM007898">
    <property type="protein sequence ID" value="OTG15168.1"/>
    <property type="molecule type" value="Genomic_DNA"/>
</dbReference>
<dbReference type="GO" id="GO:0015035">
    <property type="term" value="F:protein-disulfide reductase activity"/>
    <property type="evidence" value="ECO:0000318"/>
    <property type="project" value="GO_Central"/>
</dbReference>
<dbReference type="GO" id="GO:0071949">
    <property type="term" value="F:FAD binding"/>
    <property type="evidence" value="ECO:0007669"/>
    <property type="project" value="InterPro"/>
</dbReference>
<keyword evidence="10" id="KW-0249">Electron transport</keyword>
<evidence type="ECO:0000256" key="14">
    <source>
        <dbReference type="ARBA" id="ARBA00023180"/>
    </source>
</evidence>
<accession>A0A251TVL2</accession>
<keyword evidence="16" id="KW-0812">Transmembrane</keyword>
<evidence type="ECO:0000313" key="18">
    <source>
        <dbReference type="Proteomes" id="UP000215914"/>
    </source>
</evidence>
<keyword evidence="13" id="KW-1015">Disulfide bond</keyword>
<dbReference type="PANTHER" id="PTHR12613">
    <property type="entry name" value="ERO1-RELATED"/>
    <property type="match status" value="1"/>
</dbReference>
<keyword evidence="5" id="KW-0813">Transport</keyword>
<evidence type="ECO:0000256" key="2">
    <source>
        <dbReference type="ARBA" id="ARBA00004367"/>
    </source>
</evidence>
<evidence type="ECO:0000256" key="10">
    <source>
        <dbReference type="ARBA" id="ARBA00022982"/>
    </source>
</evidence>
<evidence type="ECO:0000256" key="8">
    <source>
        <dbReference type="ARBA" id="ARBA00022824"/>
    </source>
</evidence>
<dbReference type="GO" id="GO:0016972">
    <property type="term" value="F:thiol oxidase activity"/>
    <property type="evidence" value="ECO:0007669"/>
    <property type="project" value="InterPro"/>
</dbReference>
<name>A0A251TVL2_HELAN</name>
<feature type="transmembrane region" description="Helical" evidence="16">
    <location>
        <begin position="21"/>
        <end position="44"/>
    </location>
</feature>
<evidence type="ECO:0000256" key="9">
    <source>
        <dbReference type="ARBA" id="ARBA00022827"/>
    </source>
</evidence>
<keyword evidence="9" id="KW-0274">FAD</keyword>
<evidence type="ECO:0000256" key="12">
    <source>
        <dbReference type="ARBA" id="ARBA00023136"/>
    </source>
</evidence>
<protein>
    <submittedName>
        <fullName evidence="17">Putative ERO1-like protein alpha</fullName>
    </submittedName>
</protein>
<evidence type="ECO:0000256" key="7">
    <source>
        <dbReference type="ARBA" id="ARBA00022729"/>
    </source>
</evidence>
<keyword evidence="11" id="KW-0560">Oxidoreductase</keyword>
<dbReference type="InParanoid" id="A0A251TVL2"/>
<evidence type="ECO:0000256" key="11">
    <source>
        <dbReference type="ARBA" id="ARBA00023002"/>
    </source>
</evidence>
<keyword evidence="16" id="KW-1133">Transmembrane helix</keyword>
<proteinExistence type="inferred from homology"/>
<dbReference type="AlphaFoldDB" id="A0A251TVL2"/>
<comment type="similarity">
    <text evidence="3">Belongs to the EROs family.</text>
</comment>
<dbReference type="PANTHER" id="PTHR12613:SF0">
    <property type="entry name" value="ERO1-LIKE PROTEIN"/>
    <property type="match status" value="1"/>
</dbReference>
<dbReference type="GO" id="GO:0034975">
    <property type="term" value="P:protein folding in endoplasmic reticulum"/>
    <property type="evidence" value="ECO:0000318"/>
    <property type="project" value="GO_Central"/>
</dbReference>
<comment type="subunit">
    <text evidence="4">May function both as a monomer and a homodimer.</text>
</comment>
<sequence length="452" mass="51617">MVKVKIKRKNLTTGGEKKNWITWKWIVIGPLIAVLLATSLYPWLHSLQLSFHRSSCRCSQDSLKYTGIVEDCCCDYETVDSLNGDVLHPLLQELVKTSFFRYIKINSDLNCPFWLDDGKCRSPDDCRLLYEFPEYFKTPSLHVVPTNDLICQEGKPEAAFDPWTNDDETYKDIILDLQLNPERHTGYSGPSARRVWDAVYSQICPEYSSGNSCPEKKVLYRLMSGLHSSISVHIATEYLLDEKTSERGANLQLMYDRVLNHPERVQNLYFTFLFVLGAITKAGPCLEEAQYDSGNRTKDLKVHSLIRKLLHNPKLQAVCPLSFDEAKLWQGQSGPEVKQQIQNQIRNISVLMGCVGCDTCRLWGKLQVLGLGTALKILFSVDDQKQPHQPMQLQLQRNEVIALMNLFNRLSESIKSVADMGYSAATDALVLEHPVRGVILIQRPREPWVDHW</sequence>
<comment type="cofactor">
    <cofactor evidence="1">
        <name>FAD</name>
        <dbReference type="ChEBI" id="CHEBI:57692"/>
    </cofactor>
</comment>
<keyword evidence="14" id="KW-0325">Glycoprotein</keyword>
<evidence type="ECO:0000256" key="5">
    <source>
        <dbReference type="ARBA" id="ARBA00022448"/>
    </source>
</evidence>
<keyword evidence="18" id="KW-1185">Reference proteome</keyword>
<keyword evidence="12 16" id="KW-0472">Membrane</keyword>
<evidence type="ECO:0000256" key="13">
    <source>
        <dbReference type="ARBA" id="ARBA00023157"/>
    </source>
</evidence>
<evidence type="ECO:0000256" key="15">
    <source>
        <dbReference type="ARBA" id="ARBA00023284"/>
    </source>
</evidence>
<evidence type="ECO:0000313" key="17">
    <source>
        <dbReference type="EMBL" id="OTG15168.1"/>
    </source>
</evidence>
<gene>
    <name evidence="17" type="primary">ERO1A</name>
    <name evidence="17" type="ORF">HannXRQ_Chr09g0257511</name>
</gene>
<dbReference type="Proteomes" id="UP000215914">
    <property type="component" value="Chromosome 9"/>
</dbReference>
<keyword evidence="7" id="KW-0732">Signal</keyword>
<keyword evidence="6" id="KW-0285">Flavoprotein</keyword>
<dbReference type="InterPro" id="IPR037192">
    <property type="entry name" value="ERO1-like_sf"/>
</dbReference>
<keyword evidence="15" id="KW-0676">Redox-active center</keyword>
<reference evidence="18" key="1">
    <citation type="journal article" date="2017" name="Nature">
        <title>The sunflower genome provides insights into oil metabolism, flowering and Asterid evolution.</title>
        <authorList>
            <person name="Badouin H."/>
            <person name="Gouzy J."/>
            <person name="Grassa C.J."/>
            <person name="Murat F."/>
            <person name="Staton S.E."/>
            <person name="Cottret L."/>
            <person name="Lelandais-Briere C."/>
            <person name="Owens G.L."/>
            <person name="Carrere S."/>
            <person name="Mayjonade B."/>
            <person name="Legrand L."/>
            <person name="Gill N."/>
            <person name="Kane N.C."/>
            <person name="Bowers J.E."/>
            <person name="Hubner S."/>
            <person name="Bellec A."/>
            <person name="Berard A."/>
            <person name="Berges H."/>
            <person name="Blanchet N."/>
            <person name="Boniface M.C."/>
            <person name="Brunel D."/>
            <person name="Catrice O."/>
            <person name="Chaidir N."/>
            <person name="Claudel C."/>
            <person name="Donnadieu C."/>
            <person name="Faraut T."/>
            <person name="Fievet G."/>
            <person name="Helmstetter N."/>
            <person name="King M."/>
            <person name="Knapp S.J."/>
            <person name="Lai Z."/>
            <person name="Le Paslier M.C."/>
            <person name="Lippi Y."/>
            <person name="Lorenzon L."/>
            <person name="Mandel J.R."/>
            <person name="Marage G."/>
            <person name="Marchand G."/>
            <person name="Marquand E."/>
            <person name="Bret-Mestries E."/>
            <person name="Morien E."/>
            <person name="Nambeesan S."/>
            <person name="Nguyen T."/>
            <person name="Pegot-Espagnet P."/>
            <person name="Pouilly N."/>
            <person name="Raftis F."/>
            <person name="Sallet E."/>
            <person name="Schiex T."/>
            <person name="Thomas J."/>
            <person name="Vandecasteele C."/>
            <person name="Vares D."/>
            <person name="Vear F."/>
            <person name="Vautrin S."/>
            <person name="Crespi M."/>
            <person name="Mangin B."/>
            <person name="Burke J.M."/>
            <person name="Salse J."/>
            <person name="Munos S."/>
            <person name="Vincourt P."/>
            <person name="Rieseberg L.H."/>
            <person name="Langlade N.B."/>
        </authorList>
    </citation>
    <scope>NUCLEOTIDE SEQUENCE [LARGE SCALE GENOMIC DNA]</scope>
    <source>
        <strain evidence="18">cv. SF193</strain>
    </source>
</reference>
<dbReference type="STRING" id="4232.A0A251TVL2"/>
<dbReference type="GO" id="GO:0005789">
    <property type="term" value="C:endoplasmic reticulum membrane"/>
    <property type="evidence" value="ECO:0000318"/>
    <property type="project" value="GO_Central"/>
</dbReference>
<organism evidence="17 18">
    <name type="scientific">Helianthus annuus</name>
    <name type="common">Common sunflower</name>
    <dbReference type="NCBI Taxonomy" id="4232"/>
    <lineage>
        <taxon>Eukaryota</taxon>
        <taxon>Viridiplantae</taxon>
        <taxon>Streptophyta</taxon>
        <taxon>Embryophyta</taxon>
        <taxon>Tracheophyta</taxon>
        <taxon>Spermatophyta</taxon>
        <taxon>Magnoliopsida</taxon>
        <taxon>eudicotyledons</taxon>
        <taxon>Gunneridae</taxon>
        <taxon>Pentapetalae</taxon>
        <taxon>asterids</taxon>
        <taxon>campanulids</taxon>
        <taxon>Asterales</taxon>
        <taxon>Asteraceae</taxon>
        <taxon>Asteroideae</taxon>
        <taxon>Heliantheae alliance</taxon>
        <taxon>Heliantheae</taxon>
        <taxon>Helianthus</taxon>
    </lineage>
</organism>